<dbReference type="PROSITE" id="PS50853">
    <property type="entry name" value="FN3"/>
    <property type="match status" value="2"/>
</dbReference>
<dbReference type="Proteomes" id="UP000323632">
    <property type="component" value="Unassembled WGS sequence"/>
</dbReference>
<dbReference type="CDD" id="cd00063">
    <property type="entry name" value="FN3"/>
    <property type="match status" value="2"/>
</dbReference>
<keyword evidence="4" id="KW-1185">Reference proteome</keyword>
<protein>
    <submittedName>
        <fullName evidence="3">T9SS type A sorting domain-containing protein</fullName>
    </submittedName>
</protein>
<comment type="caution">
    <text evidence="3">The sequence shown here is derived from an EMBL/GenBank/DDBJ whole genome shotgun (WGS) entry which is preliminary data.</text>
</comment>
<dbReference type="InterPro" id="IPR044023">
    <property type="entry name" value="Ig_7"/>
</dbReference>
<accession>A0A5M6CNE7</accession>
<evidence type="ECO:0000313" key="3">
    <source>
        <dbReference type="EMBL" id="KAA5534669.1"/>
    </source>
</evidence>
<dbReference type="Gene3D" id="2.60.40.10">
    <property type="entry name" value="Immunoglobulins"/>
    <property type="match status" value="3"/>
</dbReference>
<feature type="domain" description="Fibronectin type-III" evidence="2">
    <location>
        <begin position="298"/>
        <end position="389"/>
    </location>
</feature>
<dbReference type="InterPro" id="IPR013783">
    <property type="entry name" value="Ig-like_fold"/>
</dbReference>
<evidence type="ECO:0000313" key="4">
    <source>
        <dbReference type="Proteomes" id="UP000323632"/>
    </source>
</evidence>
<dbReference type="InterPro" id="IPR003961">
    <property type="entry name" value="FN3_dom"/>
</dbReference>
<dbReference type="Pfam" id="PF00041">
    <property type="entry name" value="fn3"/>
    <property type="match status" value="1"/>
</dbReference>
<dbReference type="NCBIfam" id="TIGR04183">
    <property type="entry name" value="Por_Secre_tail"/>
    <property type="match status" value="1"/>
</dbReference>
<dbReference type="InterPro" id="IPR036116">
    <property type="entry name" value="FN3_sf"/>
</dbReference>
<keyword evidence="1" id="KW-0732">Signal</keyword>
<gene>
    <name evidence="3" type="ORF">F0919_08625</name>
</gene>
<proteinExistence type="predicted"/>
<reference evidence="3 4" key="1">
    <citation type="submission" date="2019-09" db="EMBL/GenBank/DDBJ databases">
        <title>Genome sequence and assembly of Taibaiella sp.</title>
        <authorList>
            <person name="Chhetri G."/>
        </authorList>
    </citation>
    <scope>NUCLEOTIDE SEQUENCE [LARGE SCALE GENOMIC DNA]</scope>
    <source>
        <strain evidence="3 4">KVB11</strain>
    </source>
</reference>
<sequence>MKQINLCFLLLITLLGIRANAQTNIDIGTGSSTSDNSPIQRNANYSASQLLYLSSEINNSGLISGLGFYKASGLSTVTIDSVYIYLKTTTDTSFGTSTTTASTNGYTLVYQGPYPNTVTGYSTVNFNVVPNFSYYTYMGNLAVLIVRPYQASTTSRPYYRYTTFAGSSRNAWYANSYAFSDTTTLAISNWRPNIRLRITATCPAPTSPTATNLTAFTADLNWTYANSPMTYEVKYGPQGFNVNTAGTSVYTATKPYTLNPPLTPSTSYSYYVRAICTVGDTSAWSAVTNFATPATCVAPSAPTSTGITKNSAILNWTNTGSPINFEIKYGVQGFDVNTAGTSVFTTTKPYILNPPLTPSTNYSYYVRSVCTPGDTSAWSPVKNFTTLCDYPSILSATDGTACSGGTATLQATADAGGSFKWYNVATGGTALGTGNSFVTPVLTTSDTFFAESSQLTTAGIAGVQNYSTTNGGFITVGTNIGMGIKFNALKNIIVDSIGMWVNDTIASQMILRLYSNTTTVVRTDTIQIAAFNHPDASNPISTANPYKLYIPLGYSLSQANNYVLAALPGSTTVFHRRGGSGNSLSYPYSNTAVSITANVVGGPSSTNTTQVYCIYDLATSTACTNPTRQPVIATVTPNPLALLPDTSGTCNGIAATLNSGSANTTWTPANVLYTDAAATTGYTGAALQTVYAKVTTPTTVYANTTSGACAFNDSVYIDLQTGTAVTITPATAAMACGDVTPVALTANTPVTWALNGGNLYTDAAGTTTYTGTATTGIYAKSNNNRNVIGAYEIGGCTFADTAVVIVNNPASSVTIANNSGAGNTDSSVVAGTMANLHNADCELMASVTPTGGAPLNGVLNGKIIMDGSVQNTATGPYVTRHFELTPANNAAAATANITLYFTQAEFTAYNTFVTNNGNPAVNPLLPTNPSDPTTNIRIDKFNAASGSPSPTNNNSVVVISPTSVTWDATNNWWAVTFPTTGFSGFFLHTNITATPLPIVWKNVSATLNRQKQAVINWTVVEKETAGYRVEKSMDGNKFENLAAINSKGTGNNAYSYTEPAALNGKAWYRIVQLSKEGKEDYSKIMELQNSSIYGRISIYPNPATQVLTVETETTAAYTIYDLQGKVVLKGNLQSGKNTLNISGLAKGFYTIKIGDYNQKIVLQ</sequence>
<dbReference type="SUPFAM" id="SSF49265">
    <property type="entry name" value="Fibronectin type III"/>
    <property type="match status" value="1"/>
</dbReference>
<dbReference type="SMART" id="SM00060">
    <property type="entry name" value="FN3"/>
    <property type="match status" value="2"/>
</dbReference>
<dbReference type="AlphaFoldDB" id="A0A5M6CNE7"/>
<feature type="signal peptide" evidence="1">
    <location>
        <begin position="1"/>
        <end position="21"/>
    </location>
</feature>
<organism evidence="3 4">
    <name type="scientific">Taibaiella lutea</name>
    <dbReference type="NCBI Taxonomy" id="2608001"/>
    <lineage>
        <taxon>Bacteria</taxon>
        <taxon>Pseudomonadati</taxon>
        <taxon>Bacteroidota</taxon>
        <taxon>Chitinophagia</taxon>
        <taxon>Chitinophagales</taxon>
        <taxon>Chitinophagaceae</taxon>
        <taxon>Taibaiella</taxon>
    </lineage>
</organism>
<dbReference type="EMBL" id="VWSH01000002">
    <property type="protein sequence ID" value="KAA5534669.1"/>
    <property type="molecule type" value="Genomic_DNA"/>
</dbReference>
<dbReference type="Pfam" id="PF19081">
    <property type="entry name" value="Ig_7"/>
    <property type="match status" value="1"/>
</dbReference>
<feature type="domain" description="Fibronectin type-III" evidence="2">
    <location>
        <begin position="204"/>
        <end position="295"/>
    </location>
</feature>
<dbReference type="RefSeq" id="WP_150032348.1">
    <property type="nucleotide sequence ID" value="NZ_VWSH01000002.1"/>
</dbReference>
<evidence type="ECO:0000259" key="2">
    <source>
        <dbReference type="PROSITE" id="PS50853"/>
    </source>
</evidence>
<name>A0A5M6CNE7_9BACT</name>
<dbReference type="InterPro" id="IPR026444">
    <property type="entry name" value="Secre_tail"/>
</dbReference>
<evidence type="ECO:0000256" key="1">
    <source>
        <dbReference type="SAM" id="SignalP"/>
    </source>
</evidence>
<feature type="chain" id="PRO_5024436984" evidence="1">
    <location>
        <begin position="22"/>
        <end position="1163"/>
    </location>
</feature>
<dbReference type="Pfam" id="PF18962">
    <property type="entry name" value="Por_Secre_tail"/>
    <property type="match status" value="1"/>
</dbReference>